<feature type="transmembrane region" description="Helical" evidence="1">
    <location>
        <begin position="196"/>
        <end position="222"/>
    </location>
</feature>
<keyword evidence="1" id="KW-0472">Membrane</keyword>
<name>A0A0W0G6F8_MONRR</name>
<feature type="transmembrane region" description="Helical" evidence="1">
    <location>
        <begin position="61"/>
        <end position="84"/>
    </location>
</feature>
<feature type="transmembrane region" description="Helical" evidence="1">
    <location>
        <begin position="274"/>
        <end position="291"/>
    </location>
</feature>
<feature type="transmembrane region" description="Helical" evidence="1">
    <location>
        <begin position="29"/>
        <end position="49"/>
    </location>
</feature>
<evidence type="ECO:0000313" key="3">
    <source>
        <dbReference type="Proteomes" id="UP000054988"/>
    </source>
</evidence>
<gene>
    <name evidence="2" type="ORF">WG66_3267</name>
</gene>
<comment type="caution">
    <text evidence="2">The sequence shown here is derived from an EMBL/GenBank/DDBJ whole genome shotgun (WGS) entry which is preliminary data.</text>
</comment>
<evidence type="ECO:0000313" key="2">
    <source>
        <dbReference type="EMBL" id="KTB44154.1"/>
    </source>
</evidence>
<accession>A0A0W0G6F8</accession>
<sequence>MSSATSAAEAYADFLSVRRVILDSISSVAVMYFAYGFYVLLFGTCIRIMHNRQSEDDRPNYSLYLSLTIILFVLSTLFVAGYTIDQGTRSVIYFTAIKTGDYDRLDKYLSNDLGKTLVFTIHQLITVFMNLTADTMLIHRCYVIWGSRKRVGLPLAAASTALNALGLAGCIINAIGTSNTTLEWKWALYLVARRISFVYGIVNVIVNSMITLLTAGRIWWIHRQVRARGVHSSDKLINSISRIILESGIIYPIFVIGATIAVNVPPSERFRFDFYPLAALSAGIAPTLILVRAKLGKNVETFQPMVSDLRFTSRTTRGGESTSSHQAYSLQPFSTVPSEIEEGVVAGK</sequence>
<dbReference type="EMBL" id="LATX01000986">
    <property type="protein sequence ID" value="KTB44154.1"/>
    <property type="molecule type" value="Genomic_DNA"/>
</dbReference>
<organism evidence="2 3">
    <name type="scientific">Moniliophthora roreri</name>
    <name type="common">Frosty pod rot fungus</name>
    <name type="synonym">Monilia roreri</name>
    <dbReference type="NCBI Taxonomy" id="221103"/>
    <lineage>
        <taxon>Eukaryota</taxon>
        <taxon>Fungi</taxon>
        <taxon>Dikarya</taxon>
        <taxon>Basidiomycota</taxon>
        <taxon>Agaricomycotina</taxon>
        <taxon>Agaricomycetes</taxon>
        <taxon>Agaricomycetidae</taxon>
        <taxon>Agaricales</taxon>
        <taxon>Marasmiineae</taxon>
        <taxon>Marasmiaceae</taxon>
        <taxon>Moniliophthora</taxon>
    </lineage>
</organism>
<feature type="transmembrane region" description="Helical" evidence="1">
    <location>
        <begin position="117"/>
        <end position="139"/>
    </location>
</feature>
<evidence type="ECO:0000256" key="1">
    <source>
        <dbReference type="SAM" id="Phobius"/>
    </source>
</evidence>
<proteinExistence type="predicted"/>
<protein>
    <submittedName>
        <fullName evidence="2">Uncharacterized protein</fullName>
    </submittedName>
</protein>
<feature type="transmembrane region" description="Helical" evidence="1">
    <location>
        <begin position="151"/>
        <end position="176"/>
    </location>
</feature>
<dbReference type="AlphaFoldDB" id="A0A0W0G6F8"/>
<reference evidence="2 3" key="1">
    <citation type="submission" date="2015-12" db="EMBL/GenBank/DDBJ databases">
        <title>Draft genome sequence of Moniliophthora roreri, the causal agent of frosty pod rot of cacao.</title>
        <authorList>
            <person name="Aime M.C."/>
            <person name="Diaz-Valderrama J.R."/>
            <person name="Kijpornyongpan T."/>
            <person name="Phillips-Mora W."/>
        </authorList>
    </citation>
    <scope>NUCLEOTIDE SEQUENCE [LARGE SCALE GENOMIC DNA]</scope>
    <source>
        <strain evidence="2 3">MCA 2952</strain>
    </source>
</reference>
<dbReference type="Proteomes" id="UP000054988">
    <property type="component" value="Unassembled WGS sequence"/>
</dbReference>
<feature type="transmembrane region" description="Helical" evidence="1">
    <location>
        <begin position="243"/>
        <end position="262"/>
    </location>
</feature>
<keyword evidence="1" id="KW-0812">Transmembrane</keyword>
<keyword evidence="1" id="KW-1133">Transmembrane helix</keyword>